<dbReference type="PROSITE" id="PS50088">
    <property type="entry name" value="ANK_REPEAT"/>
    <property type="match status" value="2"/>
</dbReference>
<dbReference type="Gene3D" id="1.25.40.20">
    <property type="entry name" value="Ankyrin repeat-containing domain"/>
    <property type="match status" value="3"/>
</dbReference>
<dbReference type="Proteomes" id="UP001162001">
    <property type="component" value="Segment"/>
</dbReference>
<protein>
    <submittedName>
        <fullName evidence="3">Ankyrin repeat domain-containing protein</fullName>
    </submittedName>
</protein>
<dbReference type="SUPFAM" id="SSF48403">
    <property type="entry name" value="Ankyrin repeat"/>
    <property type="match status" value="3"/>
</dbReference>
<keyword evidence="4" id="KW-1185">Reference proteome</keyword>
<name>A0A7D3QUG1_9VIRU</name>
<gene>
    <name evidence="3" type="ORF">Fadolivirus_1_46</name>
</gene>
<dbReference type="Pfam" id="PF12796">
    <property type="entry name" value="Ank_2"/>
    <property type="match status" value="1"/>
</dbReference>
<dbReference type="PANTHER" id="PTHR24126">
    <property type="entry name" value="ANKYRIN REPEAT, PH AND SEC7 DOMAIN CONTAINING PROTEIN SECG-RELATED"/>
    <property type="match status" value="1"/>
</dbReference>
<dbReference type="InterPro" id="IPR002110">
    <property type="entry name" value="Ankyrin_rpt"/>
</dbReference>
<evidence type="ECO:0000256" key="1">
    <source>
        <dbReference type="ARBA" id="ARBA00022737"/>
    </source>
</evidence>
<dbReference type="PANTHER" id="PTHR24126:SF14">
    <property type="entry name" value="ANK_REP_REGION DOMAIN-CONTAINING PROTEIN"/>
    <property type="match status" value="1"/>
</dbReference>
<dbReference type="Pfam" id="PF00023">
    <property type="entry name" value="Ank"/>
    <property type="match status" value="1"/>
</dbReference>
<dbReference type="SMART" id="SM00248">
    <property type="entry name" value="ANK"/>
    <property type="match status" value="8"/>
</dbReference>
<accession>A0A7D3QUG1</accession>
<evidence type="ECO:0000313" key="4">
    <source>
        <dbReference type="Proteomes" id="UP001162001"/>
    </source>
</evidence>
<keyword evidence="2" id="KW-0040">ANK repeat</keyword>
<keyword evidence="1" id="KW-0677">Repeat</keyword>
<proteinExistence type="predicted"/>
<dbReference type="PROSITE" id="PS50297">
    <property type="entry name" value="ANK_REP_REGION"/>
    <property type="match status" value="1"/>
</dbReference>
<reference evidence="3 4" key="1">
    <citation type="submission" date="2020-04" db="EMBL/GenBank/DDBJ databases">
        <title>Advantages and limits of metagenomic assembly and binning of a giant virus.</title>
        <authorList>
            <person name="Schulz F."/>
            <person name="Andreani J."/>
            <person name="Francis R."/>
            <person name="Boudjemaa H."/>
            <person name="Bou Khalil J.Y."/>
            <person name="Lee J."/>
            <person name="La Scola B."/>
            <person name="Woyke T."/>
        </authorList>
    </citation>
    <scope>NUCLEOTIDE SEQUENCE [LARGE SCALE GENOMIC DNA]</scope>
    <source>
        <strain evidence="3 4">FV1/VV64</strain>
    </source>
</reference>
<dbReference type="EMBL" id="MT418680">
    <property type="protein sequence ID" value="QKF93504.1"/>
    <property type="molecule type" value="Genomic_DNA"/>
</dbReference>
<sequence length="1496" mass="175057">MNYTQQYYDIIKNNDLSSKLKLYNQSIKDDLELRKLYVSNRNDQKVSQNDAGLFSVYNNYDIFKVLPLSDEEKAQSVIMTRDMEKMQVGSSAISTHDEFLSNFDIFTEGVLECMDWSNLFLAGGSVLAMISKLPENVKTDEQKRHYYHKIKYNKSDLDLYIYGLDEYAANKKMYQVYENIKKVLPCDCICVRSSRAISIVSQYPYRHIQIVLRLFKSPAEVLHSFDVDSCSVGFDGRNVWCTRRAHYAITNKRNIIDMSRRSLAYEYRLKKYNERGYGVVVPNFDPSKVNYRIFSKSPAQVTGLARLLILENIDDSAKHNLYRDVLNMHQITMYKNLTLNSKYEASDYSLVFLPWGEGWNCTKIKAHLNKKNSILNETYNKYKATYTYVDEDEEYNNVRKEVEDFAFVDDDDEEEKPIKKVSNIKKKSNVNIHENDDLDDNQELVKPEYKGLDKLPQYVCFVGTIYQVVKDNGIKKPQFHNPLQEKFYINKFVCDRLKWFTTFDAETTVLGSFTTISETNADEWYNDAYGSIGTDVLCEYICNHNITEVHKLLEATKNNGIEGSLDVLVNSRDVTNRNPLHLAITLNQLDTCQLLLEYGANPMNTSKLYKNALHTAYACGNLDIIKLLLQVGPTYPDFNTNKQDSYGLTPIMYTIMYGHTECFKYLYENTVKIDTTLIWIFKLDKSKSYRALEMCLLYKRYDIARYLLDKGYDIHDYYLQDSKVLKNKRKSKNHIMQQAILNWDITFIGLLLERNGYDTYKKYMNHESALINKIKKTKKENQLKYIIDMVCYLCELNKSENLLVDLLIHFASRNCMNHLEYLLDTKKVSINCSTSNTTVLDYVLNNINKLYINKIKLELENKESILYANMQNELTKETYAVSNNREAALMSTGDSNSWLIKDIPDIESEEKSLDKVIKTLDKLETLKNYLVTRGARTYNDINNITITSETKFETTLTTKFTRPVVVVEFRDLDKKVMYRTDKYIKLFTAIKENDLETIKNLTINTSRDNAIHLCVYDQNNYDPLYLALEYNTDLLSELINIMDMQKIKKKEKKNKKKVFINKKKLYMNNKKLGKNQIEEAEESDEEIVLYEEEQLDESNLNAITNYGLDDMLNRTDLLNTFLIKDSSYQKLEVLLKLNHKLINNRLYNNIVTYLRKLCKAPIRNEDILSLQLIIKHYSTLLNNSKEYKYNLPNTLLYELIIASNSVELLKFFANDCKQFWVCETIHYPFEHMHDILFEFARKSISQEDNYEQLLNEIMSIDNNCYKVKIDNQLPIMVSLNADNFLALFNAYYKNNENEVYKLLTERYNDGTTVMHRITSFYKSHVLTTVMSEIKDTTQYRQLLNVQTKDKLQTPLMLAIKSLDIQMANNLIILGADQNITDIFGNTALHYAMYYNLYPVIKELTIHSKENHFRMTPQDYILNKMRSSVHHARNDKISKAIKPIELYYIIGIYNDFILGKQLPREFTSDDNIKQVNDYIMSKIKGISNGEIPESLKL</sequence>
<organism evidence="3 4">
    <name type="scientific">Fadolivirus FV1/VV64</name>
    <dbReference type="NCBI Taxonomy" id="3070911"/>
    <lineage>
        <taxon>Viruses</taxon>
        <taxon>Varidnaviria</taxon>
        <taxon>Bamfordvirae</taxon>
        <taxon>Nucleocytoviricota</taxon>
        <taxon>Megaviricetes</taxon>
        <taxon>Imitervirales</taxon>
        <taxon>Mimiviridae</taxon>
        <taxon>Klosneuvirinae</taxon>
        <taxon>Fadolivirus</taxon>
        <taxon>Fadolivirus algeromassiliense</taxon>
    </lineage>
</organism>
<evidence type="ECO:0000313" key="3">
    <source>
        <dbReference type="EMBL" id="QKF93504.1"/>
    </source>
</evidence>
<dbReference type="InterPro" id="IPR036770">
    <property type="entry name" value="Ankyrin_rpt-contain_sf"/>
</dbReference>
<evidence type="ECO:0000256" key="2">
    <source>
        <dbReference type="ARBA" id="ARBA00023043"/>
    </source>
</evidence>